<dbReference type="Gene3D" id="3.30.1380.10">
    <property type="match status" value="1"/>
</dbReference>
<dbReference type="RefSeq" id="WP_005398788.1">
    <property type="nucleotide sequence ID" value="NZ_JH601088.1"/>
</dbReference>
<dbReference type="GeneID" id="96999830"/>
<dbReference type="PATRIC" id="fig|883114.3.peg.1264"/>
<dbReference type="InterPro" id="IPR003709">
    <property type="entry name" value="VanY-like_core_dom"/>
</dbReference>
<dbReference type="HOGENOM" id="CLU_054193_1_1_9"/>
<feature type="compositionally biased region" description="Acidic residues" evidence="1">
    <location>
        <begin position="65"/>
        <end position="76"/>
    </location>
</feature>
<dbReference type="InterPro" id="IPR009045">
    <property type="entry name" value="Zn_M74/Hedgehog-like"/>
</dbReference>
<dbReference type="CDD" id="cd14852">
    <property type="entry name" value="LD-carboxypeptidase"/>
    <property type="match status" value="1"/>
</dbReference>
<keyword evidence="5" id="KW-1185">Reference proteome</keyword>
<protein>
    <recommendedName>
        <fullName evidence="3">D-alanyl-D-alanine carboxypeptidase-like core domain-containing protein</fullName>
    </recommendedName>
</protein>
<dbReference type="PANTHER" id="PTHR34385:SF1">
    <property type="entry name" value="PEPTIDOGLYCAN L-ALANYL-D-GLUTAMATE ENDOPEPTIDASE CWLK"/>
    <property type="match status" value="1"/>
</dbReference>
<dbReference type="GO" id="GO:0008233">
    <property type="term" value="F:peptidase activity"/>
    <property type="evidence" value="ECO:0007669"/>
    <property type="project" value="InterPro"/>
</dbReference>
<dbReference type="InterPro" id="IPR052179">
    <property type="entry name" value="DD-CPase-like"/>
</dbReference>
<feature type="compositionally biased region" description="Basic and acidic residues" evidence="1">
    <location>
        <begin position="77"/>
        <end position="88"/>
    </location>
</feature>
<proteinExistence type="predicted"/>
<dbReference type="Proteomes" id="UP000004191">
    <property type="component" value="Unassembled WGS sequence"/>
</dbReference>
<reference evidence="4 5" key="1">
    <citation type="submission" date="2012-01" db="EMBL/GenBank/DDBJ databases">
        <title>The Genome Sequence of Helcococcus kunzii ATCC 51366.</title>
        <authorList>
            <consortium name="The Broad Institute Genome Sequencing Platform"/>
            <person name="Earl A."/>
            <person name="Ward D."/>
            <person name="Feldgarden M."/>
            <person name="Gevers D."/>
            <person name="Huys G."/>
            <person name="Young S.K."/>
            <person name="Zeng Q."/>
            <person name="Gargeya S."/>
            <person name="Fitzgerald M."/>
            <person name="Haas B."/>
            <person name="Abouelleil A."/>
            <person name="Alvarado L."/>
            <person name="Arachchi H.M."/>
            <person name="Berlin A."/>
            <person name="Chapman S.B."/>
            <person name="Gearin G."/>
            <person name="Goldberg J."/>
            <person name="Griggs A."/>
            <person name="Gujja S."/>
            <person name="Hansen M."/>
            <person name="Heiman D."/>
            <person name="Howarth C."/>
            <person name="Larimer J."/>
            <person name="Lui A."/>
            <person name="MacDonald P.J.P."/>
            <person name="McCowen C."/>
            <person name="Montmayeur A."/>
            <person name="Murphy C."/>
            <person name="Neiman D."/>
            <person name="Pearson M."/>
            <person name="Priest M."/>
            <person name="Roberts A."/>
            <person name="Saif S."/>
            <person name="Shea T."/>
            <person name="Sisk P."/>
            <person name="Stolte C."/>
            <person name="Sykes S."/>
            <person name="Wortman J."/>
            <person name="Nusbaum C."/>
            <person name="Birren B."/>
        </authorList>
    </citation>
    <scope>NUCLEOTIDE SEQUENCE [LARGE SCALE GENOMIC DNA]</scope>
    <source>
        <strain evidence="4 5">ATCC 51366</strain>
    </source>
</reference>
<evidence type="ECO:0000256" key="1">
    <source>
        <dbReference type="SAM" id="MobiDB-lite"/>
    </source>
</evidence>
<feature type="chain" id="PRO_5003589862" description="D-alanyl-D-alanine carboxypeptidase-like core domain-containing protein" evidence="2">
    <location>
        <begin position="25"/>
        <end position="297"/>
    </location>
</feature>
<dbReference type="EMBL" id="AGEI01000024">
    <property type="protein sequence ID" value="EHR33229.1"/>
    <property type="molecule type" value="Genomic_DNA"/>
</dbReference>
<sequence length="297" mass="34143">MNKKNKIIILLAVLVFAISGCSLFKDGNETLYEKNTVDEVETSEDTKDTSEESLIETETESKEETETETESEEETQDEKTPETQKEEIVYEKIPNDEIDTFNGIPINFENSYKVIFRDDKLTIVNKKFRLDPKYRPENIVNIDEKYTVYGYAQLEGEAYEAFLKMRNASEAEGLDLRISTGYRDYDFQKQLYTGYLAKDSQEEVDKLSARPGHSEHQLGTAADFSGGKNNLESFTGTPEQLWMAKNAHKFGFILRYPEGKENITGYSAESWHYRYVGDIAEKIYNSGQVLEEYLGIE</sequence>
<dbReference type="OrthoDB" id="9792074at2"/>
<evidence type="ECO:0000256" key="2">
    <source>
        <dbReference type="SAM" id="SignalP"/>
    </source>
</evidence>
<dbReference type="AlphaFoldDB" id="H3NPK1"/>
<accession>H3NPK1</accession>
<evidence type="ECO:0000259" key="3">
    <source>
        <dbReference type="Pfam" id="PF02557"/>
    </source>
</evidence>
<name>H3NPK1_9FIRM</name>
<dbReference type="STRING" id="883114.HMPREF9709_01273"/>
<dbReference type="PROSITE" id="PS51257">
    <property type="entry name" value="PROKAR_LIPOPROTEIN"/>
    <property type="match status" value="1"/>
</dbReference>
<keyword evidence="2" id="KW-0732">Signal</keyword>
<dbReference type="InterPro" id="IPR058193">
    <property type="entry name" value="VanY/YodJ_core_dom"/>
</dbReference>
<evidence type="ECO:0000313" key="4">
    <source>
        <dbReference type="EMBL" id="EHR33229.1"/>
    </source>
</evidence>
<dbReference type="GO" id="GO:0006508">
    <property type="term" value="P:proteolysis"/>
    <property type="evidence" value="ECO:0007669"/>
    <property type="project" value="InterPro"/>
</dbReference>
<feature type="region of interest" description="Disordered" evidence="1">
    <location>
        <begin position="36"/>
        <end position="88"/>
    </location>
</feature>
<gene>
    <name evidence="4" type="ORF">HMPREF9709_01273</name>
</gene>
<feature type="domain" description="D-alanyl-D-alanine carboxypeptidase-like core" evidence="3">
    <location>
        <begin position="153"/>
        <end position="278"/>
    </location>
</feature>
<dbReference type="SUPFAM" id="SSF55166">
    <property type="entry name" value="Hedgehog/DD-peptidase"/>
    <property type="match status" value="1"/>
</dbReference>
<evidence type="ECO:0000313" key="5">
    <source>
        <dbReference type="Proteomes" id="UP000004191"/>
    </source>
</evidence>
<dbReference type="Pfam" id="PF02557">
    <property type="entry name" value="VanY"/>
    <property type="match status" value="1"/>
</dbReference>
<dbReference type="PANTHER" id="PTHR34385">
    <property type="entry name" value="D-ALANYL-D-ALANINE CARBOXYPEPTIDASE"/>
    <property type="match status" value="1"/>
</dbReference>
<comment type="caution">
    <text evidence="4">The sequence shown here is derived from an EMBL/GenBank/DDBJ whole genome shotgun (WGS) entry which is preliminary data.</text>
</comment>
<organism evidence="4 5">
    <name type="scientific">Helcococcus kunzii ATCC 51366</name>
    <dbReference type="NCBI Taxonomy" id="883114"/>
    <lineage>
        <taxon>Bacteria</taxon>
        <taxon>Bacillati</taxon>
        <taxon>Bacillota</taxon>
        <taxon>Tissierellia</taxon>
        <taxon>Tissierellales</taxon>
        <taxon>Peptoniphilaceae</taxon>
        <taxon>Helcococcus</taxon>
    </lineage>
</organism>
<dbReference type="eggNOG" id="COG1876">
    <property type="taxonomic scope" value="Bacteria"/>
</dbReference>
<feature type="signal peptide" evidence="2">
    <location>
        <begin position="1"/>
        <end position="24"/>
    </location>
</feature>